<feature type="transmembrane region" description="Helical" evidence="6">
    <location>
        <begin position="90"/>
        <end position="111"/>
    </location>
</feature>
<dbReference type="GO" id="GO:0005524">
    <property type="term" value="F:ATP binding"/>
    <property type="evidence" value="ECO:0007669"/>
    <property type="project" value="InterPro"/>
</dbReference>
<sequence>MHLKYFLLCRAQDRPFFLAIAMFAFVFQISALITEKELKLRQTMTMMGLYDTAYWLSWLTWEGILTFISSLLTVLFGMMFQFDFFLNNNFAVVFLLFYLFQLSMVGFAFMLSAFIGKSSSSTTVGYFIFIIGFLTQLVTTFGFPYSQNFSKTYQTVWSFFPPNPFAAGLDLLSQATETPQDPGVSWKGRLRCAPNDVECVITINDIYIWLVSTSCLWFVLAIYLDNIFPNASGVRKSVFYFLVPGYWTGKGGNKSEEGSICSCMSSVPPLENIHPDDEDVQEEETIVKQQAAGANVDSSIAVQIRGLVKIYAGATKIGCFRCKRTSPYHALKGMWLNFPKDQLFCLLGPNGAGKTTAINCLTGITPVTSGDALIYGNSIRNSTGMSTIRRMIGVCPQFDVLWDALSGLEHLYLFASIKGLTPASIKSVVENLLAEVKLTESAKVRAGSYSGGMRRRLSVAIALIGEPKLVIMDEPTTGMDPITRRHVWDVIEGVKGDVRLF</sequence>
<dbReference type="GO" id="GO:0140359">
    <property type="term" value="F:ABC-type transporter activity"/>
    <property type="evidence" value="ECO:0007669"/>
    <property type="project" value="InterPro"/>
</dbReference>
<comment type="similarity">
    <text evidence="2">Belongs to the ABC transporter superfamily. ABCA family. CPR flippase (TC 3.A.1.211) subfamily.</text>
</comment>
<evidence type="ECO:0000256" key="2">
    <source>
        <dbReference type="ARBA" id="ARBA00008526"/>
    </source>
</evidence>
<dbReference type="GO" id="GO:0005319">
    <property type="term" value="F:lipid transporter activity"/>
    <property type="evidence" value="ECO:0007669"/>
    <property type="project" value="TreeGrafter"/>
</dbReference>
<keyword evidence="3 6" id="KW-0812">Transmembrane</keyword>
<accession>A0A8E7DAT6</accession>
<evidence type="ECO:0000259" key="7">
    <source>
        <dbReference type="PROSITE" id="PS50893"/>
    </source>
</evidence>
<dbReference type="InterPro" id="IPR003439">
    <property type="entry name" value="ABC_transporter-like_ATP-bd"/>
</dbReference>
<evidence type="ECO:0000256" key="3">
    <source>
        <dbReference type="ARBA" id="ARBA00022692"/>
    </source>
</evidence>
<organism evidence="8">
    <name type="scientific">Salvia miltiorrhiza</name>
    <name type="common">Chinese sage</name>
    <dbReference type="NCBI Taxonomy" id="226208"/>
    <lineage>
        <taxon>Eukaryota</taxon>
        <taxon>Viridiplantae</taxon>
        <taxon>Streptophyta</taxon>
        <taxon>Embryophyta</taxon>
        <taxon>Tracheophyta</taxon>
        <taxon>Spermatophyta</taxon>
        <taxon>Magnoliopsida</taxon>
        <taxon>eudicotyledons</taxon>
        <taxon>Gunneridae</taxon>
        <taxon>Pentapetalae</taxon>
        <taxon>asterids</taxon>
        <taxon>lamiids</taxon>
        <taxon>Lamiales</taxon>
        <taxon>Lamiaceae</taxon>
        <taxon>Nepetoideae</taxon>
        <taxon>Mentheae</taxon>
        <taxon>Salviinae</taxon>
        <taxon>Salvia</taxon>
        <taxon>Salvia incertae sedis</taxon>
    </lineage>
</organism>
<dbReference type="CDD" id="cd03263">
    <property type="entry name" value="ABC_subfamily_A"/>
    <property type="match status" value="1"/>
</dbReference>
<protein>
    <submittedName>
        <fullName evidence="8">ABC transporter</fullName>
    </submittedName>
</protein>
<name>A0A8E7DAT6_SALMI</name>
<dbReference type="InterPro" id="IPR013525">
    <property type="entry name" value="ABC2_TM"/>
</dbReference>
<feature type="transmembrane region" description="Helical" evidence="6">
    <location>
        <begin position="206"/>
        <end position="228"/>
    </location>
</feature>
<feature type="transmembrane region" description="Helical" evidence="6">
    <location>
        <begin position="55"/>
        <end position="78"/>
    </location>
</feature>
<dbReference type="Pfam" id="PF12698">
    <property type="entry name" value="ABC2_membrane_3"/>
    <property type="match status" value="1"/>
</dbReference>
<dbReference type="GO" id="GO:0016020">
    <property type="term" value="C:membrane"/>
    <property type="evidence" value="ECO:0007669"/>
    <property type="project" value="UniProtKB-SubCell"/>
</dbReference>
<dbReference type="PROSITE" id="PS50893">
    <property type="entry name" value="ABC_TRANSPORTER_2"/>
    <property type="match status" value="1"/>
</dbReference>
<feature type="transmembrane region" description="Helical" evidence="6">
    <location>
        <begin position="16"/>
        <end position="34"/>
    </location>
</feature>
<dbReference type="InterPro" id="IPR017871">
    <property type="entry name" value="ABC_transporter-like_CS"/>
</dbReference>
<dbReference type="Pfam" id="PF00005">
    <property type="entry name" value="ABC_tran"/>
    <property type="match status" value="1"/>
</dbReference>
<feature type="domain" description="ABC transporter" evidence="7">
    <location>
        <begin position="302"/>
        <end position="500"/>
    </location>
</feature>
<gene>
    <name evidence="8" type="primary">ABCA3</name>
</gene>
<dbReference type="AlphaFoldDB" id="A0A8E7DAT6"/>
<evidence type="ECO:0000313" key="8">
    <source>
        <dbReference type="EMBL" id="QVT92307.1"/>
    </source>
</evidence>
<proteinExistence type="evidence at transcript level"/>
<keyword evidence="5 6" id="KW-0472">Membrane</keyword>
<evidence type="ECO:0000256" key="6">
    <source>
        <dbReference type="SAM" id="Phobius"/>
    </source>
</evidence>
<dbReference type="PANTHER" id="PTHR19229">
    <property type="entry name" value="ATP-BINDING CASSETTE TRANSPORTER SUBFAMILY A ABCA"/>
    <property type="match status" value="1"/>
</dbReference>
<keyword evidence="4 6" id="KW-1133">Transmembrane helix</keyword>
<evidence type="ECO:0000256" key="1">
    <source>
        <dbReference type="ARBA" id="ARBA00004141"/>
    </source>
</evidence>
<evidence type="ECO:0000256" key="4">
    <source>
        <dbReference type="ARBA" id="ARBA00022989"/>
    </source>
</evidence>
<dbReference type="PANTHER" id="PTHR19229:SF205">
    <property type="entry name" value="ABC TRANSPORTER A FAMILY MEMBER 1-RELATED"/>
    <property type="match status" value="1"/>
</dbReference>
<evidence type="ECO:0000256" key="5">
    <source>
        <dbReference type="ARBA" id="ARBA00023136"/>
    </source>
</evidence>
<dbReference type="EMBL" id="MW890185">
    <property type="protein sequence ID" value="QVT92307.1"/>
    <property type="molecule type" value="mRNA"/>
</dbReference>
<comment type="subcellular location">
    <subcellularLocation>
        <location evidence="1">Membrane</location>
        <topology evidence="1">Multi-pass membrane protein</topology>
    </subcellularLocation>
</comment>
<dbReference type="PROSITE" id="PS00211">
    <property type="entry name" value="ABC_TRANSPORTER_1"/>
    <property type="match status" value="1"/>
</dbReference>
<reference evidence="8" key="1">
    <citation type="journal article" date="2021" name="BMC Genomics">
        <title>Genome-wide analysis of ATP-binding cassette transporter provides insight to genes related to bioactive metabolite transportation in Salvia miltiorrhiza.</title>
        <authorList>
            <person name="Yan L."/>
            <person name="Zhang J."/>
            <person name="Chen H."/>
            <person name="Luo H."/>
        </authorList>
    </citation>
    <scope>NUCLEOTIDE SEQUENCE</scope>
</reference>
<dbReference type="InterPro" id="IPR026082">
    <property type="entry name" value="ABCA"/>
</dbReference>
<dbReference type="GO" id="GO:0016887">
    <property type="term" value="F:ATP hydrolysis activity"/>
    <property type="evidence" value="ECO:0007669"/>
    <property type="project" value="InterPro"/>
</dbReference>
<feature type="transmembrane region" description="Helical" evidence="6">
    <location>
        <begin position="123"/>
        <end position="143"/>
    </location>
</feature>